<proteinExistence type="predicted"/>
<reference evidence="1" key="2">
    <citation type="journal article" date="2015" name="Fish Shellfish Immunol.">
        <title>Early steps in the European eel (Anguilla anguilla)-Vibrio vulnificus interaction in the gills: Role of the RtxA13 toxin.</title>
        <authorList>
            <person name="Callol A."/>
            <person name="Pajuelo D."/>
            <person name="Ebbesson L."/>
            <person name="Teles M."/>
            <person name="MacKenzie S."/>
            <person name="Amaro C."/>
        </authorList>
    </citation>
    <scope>NUCLEOTIDE SEQUENCE</scope>
</reference>
<evidence type="ECO:0000313" key="1">
    <source>
        <dbReference type="EMBL" id="JAH10827.1"/>
    </source>
</evidence>
<dbReference type="EMBL" id="GBXM01097750">
    <property type="protein sequence ID" value="JAH10827.1"/>
    <property type="molecule type" value="Transcribed_RNA"/>
</dbReference>
<sequence>MTSPSQRSVHWKRRGAIWHPLATQTSGNATDHVHQHVPIVFTINQPIDQSTR</sequence>
<protein>
    <submittedName>
        <fullName evidence="1">Uncharacterized protein</fullName>
    </submittedName>
</protein>
<dbReference type="AlphaFoldDB" id="A0A0E9Q2V2"/>
<accession>A0A0E9Q2V2</accession>
<name>A0A0E9Q2V2_ANGAN</name>
<organism evidence="1">
    <name type="scientific">Anguilla anguilla</name>
    <name type="common">European freshwater eel</name>
    <name type="synonym">Muraena anguilla</name>
    <dbReference type="NCBI Taxonomy" id="7936"/>
    <lineage>
        <taxon>Eukaryota</taxon>
        <taxon>Metazoa</taxon>
        <taxon>Chordata</taxon>
        <taxon>Craniata</taxon>
        <taxon>Vertebrata</taxon>
        <taxon>Euteleostomi</taxon>
        <taxon>Actinopterygii</taxon>
        <taxon>Neopterygii</taxon>
        <taxon>Teleostei</taxon>
        <taxon>Anguilliformes</taxon>
        <taxon>Anguillidae</taxon>
        <taxon>Anguilla</taxon>
    </lineage>
</organism>
<reference evidence="1" key="1">
    <citation type="submission" date="2014-11" db="EMBL/GenBank/DDBJ databases">
        <authorList>
            <person name="Amaro Gonzalez C."/>
        </authorList>
    </citation>
    <scope>NUCLEOTIDE SEQUENCE</scope>
</reference>